<sequence length="359" mass="39898">MSEGTGDPARWERVLVTGDMDGGSGMRFKLRKGRASRVPLVVVSSCRAICALWLFACSIVYAHVGDVESVLVYRRPTTCAVTRLARRRTRTGAAASVDHGASKGSLIQPSSSPLIMSLLNSKAPYGPPALRHFTQTRSPQPTNAEIATERFKQRFNLRLDGNEHLNSPRQLHPHFCLSSEDRRLAHHEGMSDAHDAVLGASRLADTLFIGFGIRPEWQPFRPLRPSEIDVQVIATRQFEQNPSYKRAIEKIERIVREELAVPHILGFRSKLDQVTPGAGYAWDEQSRRIITHPVQLASDVLLPEHTAGMAQGMIYSSHYHKNITNHWAAILPSHLSYSSLDGDGGVTNATRARIFVRCS</sequence>
<dbReference type="EMBL" id="JANSHE010006429">
    <property type="protein sequence ID" value="KAJ2967097.1"/>
    <property type="molecule type" value="Genomic_DNA"/>
</dbReference>
<comment type="caution">
    <text evidence="1">The sequence shown here is derived from an EMBL/GenBank/DDBJ whole genome shotgun (WGS) entry which is preliminary data.</text>
</comment>
<dbReference type="Proteomes" id="UP001144978">
    <property type="component" value="Unassembled WGS sequence"/>
</dbReference>
<reference evidence="1" key="1">
    <citation type="submission" date="2022-08" db="EMBL/GenBank/DDBJ databases">
        <title>Genome Sequence of Pycnoporus sanguineus.</title>
        <authorList>
            <person name="Buettner E."/>
        </authorList>
    </citation>
    <scope>NUCLEOTIDE SEQUENCE</scope>
    <source>
        <strain evidence="1">CG-C14</strain>
    </source>
</reference>
<accession>A0ACC1MKA3</accession>
<organism evidence="1 2">
    <name type="scientific">Trametes sanguinea</name>
    <dbReference type="NCBI Taxonomy" id="158606"/>
    <lineage>
        <taxon>Eukaryota</taxon>
        <taxon>Fungi</taxon>
        <taxon>Dikarya</taxon>
        <taxon>Basidiomycota</taxon>
        <taxon>Agaricomycotina</taxon>
        <taxon>Agaricomycetes</taxon>
        <taxon>Polyporales</taxon>
        <taxon>Polyporaceae</taxon>
        <taxon>Trametes</taxon>
    </lineage>
</organism>
<evidence type="ECO:0000313" key="2">
    <source>
        <dbReference type="Proteomes" id="UP001144978"/>
    </source>
</evidence>
<evidence type="ECO:0000313" key="1">
    <source>
        <dbReference type="EMBL" id="KAJ2967097.1"/>
    </source>
</evidence>
<gene>
    <name evidence="1" type="ORF">NUW54_g13611</name>
</gene>
<proteinExistence type="predicted"/>
<keyword evidence="2" id="KW-1185">Reference proteome</keyword>
<name>A0ACC1MKA3_9APHY</name>
<protein>
    <submittedName>
        <fullName evidence="1">Uncharacterized protein</fullName>
    </submittedName>
</protein>